<protein>
    <submittedName>
        <fullName evidence="2">Uncharacterized protein</fullName>
    </submittedName>
</protein>
<gene>
    <name evidence="2" type="ORF">BST92_00390</name>
</gene>
<dbReference type="RefSeq" id="WP_105069677.1">
    <property type="nucleotide sequence ID" value="NZ_MTPW01000001.1"/>
</dbReference>
<keyword evidence="1" id="KW-0472">Membrane</keyword>
<dbReference type="Proteomes" id="UP000239747">
    <property type="component" value="Unassembled WGS sequence"/>
</dbReference>
<sequence length="103" mass="12339">MSLEYRKWLTFSTFVLIAGLLWFFFKYKEVYTQHVAVDVIWTNIPSHVELKDGLSYQLDVELTGNGFNLLKASYIAPQVELDFKKYVFKDENYFLILNWLWEV</sequence>
<keyword evidence="1" id="KW-0812">Transmembrane</keyword>
<comment type="caution">
    <text evidence="2">The sequence shown here is derived from an EMBL/GenBank/DDBJ whole genome shotgun (WGS) entry which is preliminary data.</text>
</comment>
<name>A0A2S7U7F6_9FLAO</name>
<evidence type="ECO:0000313" key="2">
    <source>
        <dbReference type="EMBL" id="PQJ30490.1"/>
    </source>
</evidence>
<evidence type="ECO:0000313" key="3">
    <source>
        <dbReference type="Proteomes" id="UP000239747"/>
    </source>
</evidence>
<dbReference type="AlphaFoldDB" id="A0A2S7U7F6"/>
<organism evidence="2 3">
    <name type="scientific">Nonlabens arenilitoris</name>
    <dbReference type="NCBI Taxonomy" id="1217969"/>
    <lineage>
        <taxon>Bacteria</taxon>
        <taxon>Pseudomonadati</taxon>
        <taxon>Bacteroidota</taxon>
        <taxon>Flavobacteriia</taxon>
        <taxon>Flavobacteriales</taxon>
        <taxon>Flavobacteriaceae</taxon>
        <taxon>Nonlabens</taxon>
    </lineage>
</organism>
<proteinExistence type="predicted"/>
<feature type="transmembrane region" description="Helical" evidence="1">
    <location>
        <begin position="6"/>
        <end position="25"/>
    </location>
</feature>
<accession>A0A2S7U7F6</accession>
<dbReference type="OrthoDB" id="1143602at2"/>
<keyword evidence="1" id="KW-1133">Transmembrane helix</keyword>
<keyword evidence="3" id="KW-1185">Reference proteome</keyword>
<evidence type="ECO:0000256" key="1">
    <source>
        <dbReference type="SAM" id="Phobius"/>
    </source>
</evidence>
<dbReference type="EMBL" id="MTPW01000001">
    <property type="protein sequence ID" value="PQJ30490.1"/>
    <property type="molecule type" value="Genomic_DNA"/>
</dbReference>
<reference evidence="2 3" key="1">
    <citation type="submission" date="2017-01" db="EMBL/GenBank/DDBJ databases">
        <title>Trade-off between light-utilization and light-protection in marine flavobacteria.</title>
        <authorList>
            <person name="Kumagai Y."/>
            <person name="Yoshizawa S."/>
            <person name="Kogure K."/>
            <person name="Iwasaki W."/>
        </authorList>
    </citation>
    <scope>NUCLEOTIDE SEQUENCE [LARGE SCALE GENOMIC DNA]</scope>
    <source>
        <strain evidence="2 3">KCTC 32109</strain>
    </source>
</reference>